<feature type="region of interest" description="Disordered" evidence="5">
    <location>
        <begin position="600"/>
        <end position="626"/>
    </location>
</feature>
<feature type="repeat" description="WD" evidence="3">
    <location>
        <begin position="123"/>
        <end position="164"/>
    </location>
</feature>
<dbReference type="PROSITE" id="PS50294">
    <property type="entry name" value="WD_REPEATS_REGION"/>
    <property type="match status" value="1"/>
</dbReference>
<feature type="region of interest" description="Disordered" evidence="5">
    <location>
        <begin position="661"/>
        <end position="684"/>
    </location>
</feature>
<dbReference type="InterPro" id="IPR015943">
    <property type="entry name" value="WD40/YVTN_repeat-like_dom_sf"/>
</dbReference>
<keyword evidence="4" id="KW-0175">Coiled coil</keyword>
<feature type="region of interest" description="Disordered" evidence="5">
    <location>
        <begin position="1"/>
        <end position="29"/>
    </location>
</feature>
<keyword evidence="1 3" id="KW-0853">WD repeat</keyword>
<protein>
    <recommendedName>
        <fullName evidence="8">WD and tetratricopeptide repeats protein 1</fullName>
    </recommendedName>
</protein>
<comment type="caution">
    <text evidence="6">The sequence shown here is derived from an EMBL/GenBank/DDBJ whole genome shotgun (WGS) entry which is preliminary data.</text>
</comment>
<dbReference type="SMART" id="SM00320">
    <property type="entry name" value="WD40"/>
    <property type="match status" value="7"/>
</dbReference>
<dbReference type="InterPro" id="IPR036322">
    <property type="entry name" value="WD40_repeat_dom_sf"/>
</dbReference>
<dbReference type="PANTHER" id="PTHR15574:SF40">
    <property type="entry name" value="WD AND TETRATRICOPEPTIDE REPEATS PROTEIN 1"/>
    <property type="match status" value="1"/>
</dbReference>
<feature type="compositionally biased region" description="Acidic residues" evidence="5">
    <location>
        <begin position="610"/>
        <end position="626"/>
    </location>
</feature>
<dbReference type="FunFam" id="2.130.10.10:FF:002473">
    <property type="entry name" value="Transducin family protein / WD-40 repeat family protein"/>
    <property type="match status" value="1"/>
</dbReference>
<dbReference type="AlphaFoldDB" id="A0AAV8DI60"/>
<feature type="repeat" description="WD" evidence="3">
    <location>
        <begin position="741"/>
        <end position="772"/>
    </location>
</feature>
<evidence type="ECO:0000256" key="2">
    <source>
        <dbReference type="ARBA" id="ARBA00022737"/>
    </source>
</evidence>
<keyword evidence="2" id="KW-0677">Repeat</keyword>
<dbReference type="GO" id="GO:0045717">
    <property type="term" value="P:negative regulation of fatty acid biosynthetic process"/>
    <property type="evidence" value="ECO:0007669"/>
    <property type="project" value="TreeGrafter"/>
</dbReference>
<evidence type="ECO:0000256" key="3">
    <source>
        <dbReference type="PROSITE-ProRule" id="PRU00221"/>
    </source>
</evidence>
<evidence type="ECO:0008006" key="8">
    <source>
        <dbReference type="Google" id="ProtNLM"/>
    </source>
</evidence>
<evidence type="ECO:0000256" key="1">
    <source>
        <dbReference type="ARBA" id="ARBA00022574"/>
    </source>
</evidence>
<name>A0AAV8DI60_9POAL</name>
<evidence type="ECO:0000256" key="5">
    <source>
        <dbReference type="SAM" id="MobiDB-lite"/>
    </source>
</evidence>
<sequence length="835" mass="92706">MDTSGTSNRKPLKSEMEGKQRQRQRQSRGFHVQEKLLRDQVSSFCFDTRRGKRLRGSSFVSPSLAIALGFNSREEMEKLYWSYPDGNISDLVERRRLDSIKGTNKKLQFHSSLVQRLALEKEMEGHLGCVNAIAWNSKGSLLISGSDDTKINIWNYADKRLRHSIDTGHSANIFCTRFVPETSDEVVVSGAGDAEVRVFNLSRVRPREQEVAPVPAAVYRCHTRRVKKLAVEVGNPNVVWSASEDGTFRQHDFRECSSCPPAGSTTQECRNILIDLRSGAKKSLAAFPRQCLSLKSCDISPTRPHQILIGGSDAFARLYDRRMLPPLSSCRSTAKPPPCVEYFCPVHLAEPRKSSLHLTHVAFSPDGDEVLLSYSGEHVYLMDVTSDGSKNVMRYTVGDVQKCLYVPPFPAVPFQPSPWPSSPAKPSTKYNLYRLEVRKKLAQLAIKCLDRPKDYLYGIDACNEVLEGNGPDIGPALKHDCLCIRATLLLKRKWKNDVYMAIRDCNMARLLDASSFGAHYHMAEALLQLGRLKEATLYANALSNLEPSKSDVRKDINTLKERIAAAEAQKGRRLQEDGAYNEVNRSRIRSLSDVLLAASDLSGQSGRREEEEEEEENEYSSDYDDEMELDFEASVTGEDAGAHDNESGVVRGSLNVLLHSGGGDSAGDESVANVSSSDDDSLSQPEVAVDMKQRYVGHCNVGTDIKQASFLGQRGEFIASGSDDGKWFIWEKQTGRLVKMLAGDEAVVNCIQAHPFDCAIATSGIDNTIKIWTPSAEVPSLVAGGVAGPETSEVLKAMQGNQRQLSHSREIMLPLELLERIRMHEFAESFECTQS</sequence>
<keyword evidence="7" id="KW-1185">Reference proteome</keyword>
<dbReference type="InterPro" id="IPR001680">
    <property type="entry name" value="WD40_rpt"/>
</dbReference>
<dbReference type="Proteomes" id="UP001140206">
    <property type="component" value="Chromosome 4"/>
</dbReference>
<dbReference type="PANTHER" id="PTHR15574">
    <property type="entry name" value="WD REPEAT DOMAIN-CONTAINING FAMILY"/>
    <property type="match status" value="1"/>
</dbReference>
<organism evidence="6 7">
    <name type="scientific">Rhynchospora pubera</name>
    <dbReference type="NCBI Taxonomy" id="906938"/>
    <lineage>
        <taxon>Eukaryota</taxon>
        <taxon>Viridiplantae</taxon>
        <taxon>Streptophyta</taxon>
        <taxon>Embryophyta</taxon>
        <taxon>Tracheophyta</taxon>
        <taxon>Spermatophyta</taxon>
        <taxon>Magnoliopsida</taxon>
        <taxon>Liliopsida</taxon>
        <taxon>Poales</taxon>
        <taxon>Cyperaceae</taxon>
        <taxon>Cyperoideae</taxon>
        <taxon>Rhynchosporeae</taxon>
        <taxon>Rhynchospora</taxon>
    </lineage>
</organism>
<evidence type="ECO:0000313" key="7">
    <source>
        <dbReference type="Proteomes" id="UP001140206"/>
    </source>
</evidence>
<feature type="coiled-coil region" evidence="4">
    <location>
        <begin position="549"/>
        <end position="576"/>
    </location>
</feature>
<evidence type="ECO:0000256" key="4">
    <source>
        <dbReference type="SAM" id="Coils"/>
    </source>
</evidence>
<dbReference type="SUPFAM" id="SSF50978">
    <property type="entry name" value="WD40 repeat-like"/>
    <property type="match status" value="1"/>
</dbReference>
<dbReference type="Gene3D" id="2.130.10.10">
    <property type="entry name" value="YVTN repeat-like/Quinoprotein amine dehydrogenase"/>
    <property type="match status" value="2"/>
</dbReference>
<dbReference type="EMBL" id="JAMFTS010000004">
    <property type="protein sequence ID" value="KAJ4767665.1"/>
    <property type="molecule type" value="Genomic_DNA"/>
</dbReference>
<dbReference type="GO" id="GO:0080008">
    <property type="term" value="C:Cul4-RING E3 ubiquitin ligase complex"/>
    <property type="evidence" value="ECO:0007669"/>
    <property type="project" value="TreeGrafter"/>
</dbReference>
<dbReference type="GO" id="GO:0005737">
    <property type="term" value="C:cytoplasm"/>
    <property type="evidence" value="ECO:0007669"/>
    <property type="project" value="TreeGrafter"/>
</dbReference>
<dbReference type="Gene3D" id="1.25.40.10">
    <property type="entry name" value="Tetratricopeptide repeat domain"/>
    <property type="match status" value="1"/>
</dbReference>
<dbReference type="Pfam" id="PF00400">
    <property type="entry name" value="WD40"/>
    <property type="match status" value="3"/>
</dbReference>
<dbReference type="InterPro" id="IPR045151">
    <property type="entry name" value="DCAF8"/>
</dbReference>
<accession>A0AAV8DI60</accession>
<dbReference type="SUPFAM" id="SSF48452">
    <property type="entry name" value="TPR-like"/>
    <property type="match status" value="1"/>
</dbReference>
<evidence type="ECO:0000313" key="6">
    <source>
        <dbReference type="EMBL" id="KAJ4767665.1"/>
    </source>
</evidence>
<dbReference type="InterPro" id="IPR011990">
    <property type="entry name" value="TPR-like_helical_dom_sf"/>
</dbReference>
<proteinExistence type="predicted"/>
<dbReference type="PROSITE" id="PS50082">
    <property type="entry name" value="WD_REPEATS_2"/>
    <property type="match status" value="2"/>
</dbReference>
<gene>
    <name evidence="6" type="ORF">LUZ62_078040</name>
</gene>
<reference evidence="6" key="1">
    <citation type="submission" date="2022-08" db="EMBL/GenBank/DDBJ databases">
        <authorList>
            <person name="Marques A."/>
        </authorList>
    </citation>
    <scope>NUCLEOTIDE SEQUENCE</scope>
    <source>
        <strain evidence="6">RhyPub2mFocal</strain>
        <tissue evidence="6">Leaves</tissue>
    </source>
</reference>